<feature type="transmembrane region" description="Helical" evidence="7">
    <location>
        <begin position="196"/>
        <end position="217"/>
    </location>
</feature>
<feature type="transmembrane region" description="Helical" evidence="7">
    <location>
        <begin position="541"/>
        <end position="561"/>
    </location>
</feature>
<dbReference type="Proteomes" id="UP000693970">
    <property type="component" value="Unassembled WGS sequence"/>
</dbReference>
<feature type="transmembrane region" description="Helical" evidence="7">
    <location>
        <begin position="315"/>
        <end position="335"/>
    </location>
</feature>
<keyword evidence="9" id="KW-1185">Reference proteome</keyword>
<dbReference type="AlphaFoldDB" id="A0A9K3KQE9"/>
<protein>
    <submittedName>
        <fullName evidence="8">MATE efflux family protein</fullName>
    </submittedName>
</protein>
<gene>
    <name evidence="8" type="ORF">IV203_016739</name>
</gene>
<feature type="compositionally biased region" description="Basic and acidic residues" evidence="6">
    <location>
        <begin position="142"/>
        <end position="152"/>
    </location>
</feature>
<proteinExistence type="inferred from homology"/>
<feature type="compositionally biased region" description="Polar residues" evidence="6">
    <location>
        <begin position="162"/>
        <end position="171"/>
    </location>
</feature>
<comment type="similarity">
    <text evidence="2">Belongs to the multi antimicrobial extrusion (MATE) (TC 2.A.66.1) family.</text>
</comment>
<feature type="compositionally biased region" description="Low complexity" evidence="6">
    <location>
        <begin position="102"/>
        <end position="118"/>
    </location>
</feature>
<feature type="transmembrane region" description="Helical" evidence="7">
    <location>
        <begin position="237"/>
        <end position="255"/>
    </location>
</feature>
<keyword evidence="5 7" id="KW-0472">Membrane</keyword>
<dbReference type="PANTHER" id="PTHR42893:SF46">
    <property type="entry name" value="PROTEIN DETOXIFICATION 44, CHLOROPLASTIC"/>
    <property type="match status" value="1"/>
</dbReference>
<feature type="transmembrane region" description="Helical" evidence="7">
    <location>
        <begin position="372"/>
        <end position="391"/>
    </location>
</feature>
<dbReference type="OrthoDB" id="2126698at2759"/>
<feature type="compositionally biased region" description="Polar residues" evidence="6">
    <location>
        <begin position="67"/>
        <end position="83"/>
    </location>
</feature>
<dbReference type="GO" id="GO:0015297">
    <property type="term" value="F:antiporter activity"/>
    <property type="evidence" value="ECO:0007669"/>
    <property type="project" value="InterPro"/>
</dbReference>
<dbReference type="Pfam" id="PF01554">
    <property type="entry name" value="MatE"/>
    <property type="match status" value="1"/>
</dbReference>
<evidence type="ECO:0000256" key="7">
    <source>
        <dbReference type="SAM" id="Phobius"/>
    </source>
</evidence>
<dbReference type="GO" id="GO:0016020">
    <property type="term" value="C:membrane"/>
    <property type="evidence" value="ECO:0007669"/>
    <property type="project" value="UniProtKB-SubCell"/>
</dbReference>
<accession>A0A9K3KQE9</accession>
<evidence type="ECO:0000256" key="2">
    <source>
        <dbReference type="ARBA" id="ARBA00010199"/>
    </source>
</evidence>
<evidence type="ECO:0000313" key="9">
    <source>
        <dbReference type="Proteomes" id="UP000693970"/>
    </source>
</evidence>
<reference evidence="8" key="1">
    <citation type="journal article" date="2021" name="Sci. Rep.">
        <title>Diploid genomic architecture of Nitzschia inconspicua, an elite biomass production diatom.</title>
        <authorList>
            <person name="Oliver A."/>
            <person name="Podell S."/>
            <person name="Pinowska A."/>
            <person name="Traller J.C."/>
            <person name="Smith S.R."/>
            <person name="McClure R."/>
            <person name="Beliaev A."/>
            <person name="Bohutskyi P."/>
            <person name="Hill E.A."/>
            <person name="Rabines A."/>
            <person name="Zheng H."/>
            <person name="Allen L.Z."/>
            <person name="Kuo A."/>
            <person name="Grigoriev I.V."/>
            <person name="Allen A.E."/>
            <person name="Hazlebeck D."/>
            <person name="Allen E.E."/>
        </authorList>
    </citation>
    <scope>NUCLEOTIDE SEQUENCE</scope>
    <source>
        <strain evidence="8">Hildebrandi</strain>
    </source>
</reference>
<comment type="subcellular location">
    <subcellularLocation>
        <location evidence="1">Membrane</location>
        <topology evidence="1">Multi-pass membrane protein</topology>
    </subcellularLocation>
</comment>
<comment type="caution">
    <text evidence="8">The sequence shown here is derived from an EMBL/GenBank/DDBJ whole genome shotgun (WGS) entry which is preliminary data.</text>
</comment>
<dbReference type="NCBIfam" id="TIGR00797">
    <property type="entry name" value="matE"/>
    <property type="match status" value="1"/>
</dbReference>
<dbReference type="InterPro" id="IPR002528">
    <property type="entry name" value="MATE_fam"/>
</dbReference>
<feature type="region of interest" description="Disordered" evidence="6">
    <location>
        <begin position="48"/>
        <end position="184"/>
    </location>
</feature>
<feature type="transmembrane region" description="Helical" evidence="7">
    <location>
        <begin position="573"/>
        <end position="593"/>
    </location>
</feature>
<name>A0A9K3KQE9_9STRA</name>
<evidence type="ECO:0000313" key="8">
    <source>
        <dbReference type="EMBL" id="KAG7348034.1"/>
    </source>
</evidence>
<sequence>MRNRQRRQHDDGDNPQKSCHPTCRVGTIFVVILLNLTKSGVRCLATGNSGSFRNINNPGSKGFPHLSQDSQTAPASFRVQSFATGGPPGYRGPSAALRLQASSSDSVDSSSSNDNESSTSDKDIRAPDINAVTPIKPPTDSLQHETQHRSPPPEDPPSAAPTSMNTSTDHSQQQERTSKPKLWPCGDRMDKELIKISVPVIGNYAISPLIGAVDLFWVNRMGNALAVAGQAASNQVFSSAFWFVSFLPSVTATLVSKQHAKGDQEGTQDAVCQALFVGFFIALIGTPIMFFNPDWALSSVLAPGAPAMEYARPYLLIRSFAFLPSLVSLVGFSAFRGILDTKTPVKISALANVFNALLDPILIFTLCMGVPGAAMATLAAEVISAAIYLTLMRKRKLILFRKLIKPPSWASLEPLLKGGLALQLRNLSLNLTFLAVARVTQSIDRSGVAAAAHAMAIQTFQIGGIVLLALSTVAQTIVPNAMIEKYDQETKQSVGGLEFANATVNRLMSWGLILGCGLGLLQILLLPVIRKATPIQEVRDAAKIPAVIASVLQVINGLVFIGEGVMIGTGSFLQLSLSTLVATIGCLWALWFFPPKIGLAGVWLGFCFFNVIRLIGVYIHQRINGPLSPTNMKIHRDAVAQHD</sequence>
<reference evidence="8" key="2">
    <citation type="submission" date="2021-04" db="EMBL/GenBank/DDBJ databases">
        <authorList>
            <person name="Podell S."/>
        </authorList>
    </citation>
    <scope>NUCLEOTIDE SEQUENCE</scope>
    <source>
        <strain evidence="8">Hildebrandi</strain>
    </source>
</reference>
<feature type="region of interest" description="Disordered" evidence="6">
    <location>
        <begin position="1"/>
        <end position="20"/>
    </location>
</feature>
<evidence type="ECO:0000256" key="5">
    <source>
        <dbReference type="ARBA" id="ARBA00023136"/>
    </source>
</evidence>
<evidence type="ECO:0000256" key="1">
    <source>
        <dbReference type="ARBA" id="ARBA00004141"/>
    </source>
</evidence>
<evidence type="ECO:0000256" key="4">
    <source>
        <dbReference type="ARBA" id="ARBA00022989"/>
    </source>
</evidence>
<feature type="transmembrane region" description="Helical" evidence="7">
    <location>
        <begin position="600"/>
        <end position="619"/>
    </location>
</feature>
<feature type="transmembrane region" description="Helical" evidence="7">
    <location>
        <begin position="507"/>
        <end position="529"/>
    </location>
</feature>
<feature type="transmembrane region" description="Helical" evidence="7">
    <location>
        <begin position="347"/>
        <end position="366"/>
    </location>
</feature>
<organism evidence="8 9">
    <name type="scientific">Nitzschia inconspicua</name>
    <dbReference type="NCBI Taxonomy" id="303405"/>
    <lineage>
        <taxon>Eukaryota</taxon>
        <taxon>Sar</taxon>
        <taxon>Stramenopiles</taxon>
        <taxon>Ochrophyta</taxon>
        <taxon>Bacillariophyta</taxon>
        <taxon>Bacillariophyceae</taxon>
        <taxon>Bacillariophycidae</taxon>
        <taxon>Bacillariales</taxon>
        <taxon>Bacillariaceae</taxon>
        <taxon>Nitzschia</taxon>
    </lineage>
</organism>
<feature type="compositionally biased region" description="Polar residues" evidence="6">
    <location>
        <begin position="48"/>
        <end position="59"/>
    </location>
</feature>
<evidence type="ECO:0000256" key="3">
    <source>
        <dbReference type="ARBA" id="ARBA00022692"/>
    </source>
</evidence>
<dbReference type="PANTHER" id="PTHR42893">
    <property type="entry name" value="PROTEIN DETOXIFICATION 44, CHLOROPLASTIC-RELATED"/>
    <property type="match status" value="1"/>
</dbReference>
<dbReference type="GO" id="GO:0042910">
    <property type="term" value="F:xenobiotic transmembrane transporter activity"/>
    <property type="evidence" value="ECO:0007669"/>
    <property type="project" value="InterPro"/>
</dbReference>
<evidence type="ECO:0000256" key="6">
    <source>
        <dbReference type="SAM" id="MobiDB-lite"/>
    </source>
</evidence>
<keyword evidence="3 7" id="KW-0812">Transmembrane</keyword>
<feature type="transmembrane region" description="Helical" evidence="7">
    <location>
        <begin position="275"/>
        <end position="295"/>
    </location>
</feature>
<dbReference type="EMBL" id="JAGRRH010000020">
    <property type="protein sequence ID" value="KAG7348034.1"/>
    <property type="molecule type" value="Genomic_DNA"/>
</dbReference>
<keyword evidence="4 7" id="KW-1133">Transmembrane helix</keyword>
<dbReference type="InterPro" id="IPR044644">
    <property type="entry name" value="DinF-like"/>
</dbReference>